<dbReference type="InterPro" id="IPR006598">
    <property type="entry name" value="CAP10"/>
</dbReference>
<evidence type="ECO:0000313" key="2">
    <source>
        <dbReference type="EMBL" id="OJD32003.1"/>
    </source>
</evidence>
<dbReference type="GeneID" id="31016157"/>
<dbReference type="SMART" id="SM00672">
    <property type="entry name" value="CAP10"/>
    <property type="match status" value="1"/>
</dbReference>
<evidence type="ECO:0000313" key="3">
    <source>
        <dbReference type="Proteomes" id="UP000183809"/>
    </source>
</evidence>
<name>A0A1J9RHH9_9PEZI</name>
<sequence length="451" mass="53484">MLTTFHRMLLAAAFCVFFTIFLLRFSLQVEDAVPQLPTTQDELFPYDIYENQSVAIPLSSSFEETPTPEGWRFHPARDARNYGLNEEQCDWTFPNLWIELENAARVRRNKGNVTKEDLDITWRDDAITRCMIYDHQLYILETRGTTHRRDYRERTLAVLHNMHRAITSYNGPLPNIEFAFSVDDWVYSDIKQDYDHIIWGFTRQPEWPDVWLMPDFGYWSWPTDPVGAYQDVRNQMGVREKTQAFSEKKPKVVWRGAAMTDQRKQLIKQWGQKSWSDIVALDWNDPDVEEKFVIMPDHCQWQYVLHTEGRSYSGRLKYLQNCHSVPIIPQMHWIEPHHKLLIDQGPAMNYIPVKFDFSDLGEKVEYYMDHPDEAERIADNSVAMFRDKYLTPAAQACYWRKLFRMWRDVSFEPELSEDYGKPRGIPFETYALLDIYDSNPWRDTEPAPTSK</sequence>
<dbReference type="OrthoDB" id="202415at2759"/>
<comment type="caution">
    <text evidence="2">The sequence shown here is derived from an EMBL/GenBank/DDBJ whole genome shotgun (WGS) entry which is preliminary data.</text>
</comment>
<keyword evidence="3" id="KW-1185">Reference proteome</keyword>
<organism evidence="2 3">
    <name type="scientific">Diplodia corticola</name>
    <dbReference type="NCBI Taxonomy" id="236234"/>
    <lineage>
        <taxon>Eukaryota</taxon>
        <taxon>Fungi</taxon>
        <taxon>Dikarya</taxon>
        <taxon>Ascomycota</taxon>
        <taxon>Pezizomycotina</taxon>
        <taxon>Dothideomycetes</taxon>
        <taxon>Dothideomycetes incertae sedis</taxon>
        <taxon>Botryosphaeriales</taxon>
        <taxon>Botryosphaeriaceae</taxon>
        <taxon>Diplodia</taxon>
    </lineage>
</organism>
<gene>
    <name evidence="2" type="ORF">BKCO1_420004</name>
</gene>
<evidence type="ECO:0000259" key="1">
    <source>
        <dbReference type="SMART" id="SM00672"/>
    </source>
</evidence>
<dbReference type="AlphaFoldDB" id="A0A1J9RHH9"/>
<dbReference type="InterPro" id="IPR051091">
    <property type="entry name" value="O-Glucosyltr/Glycosyltrsf_90"/>
</dbReference>
<proteinExistence type="predicted"/>
<accession>A0A1J9RHH9</accession>
<dbReference type="Proteomes" id="UP000183809">
    <property type="component" value="Unassembled WGS sequence"/>
</dbReference>
<reference evidence="2 3" key="1">
    <citation type="submission" date="2016-10" db="EMBL/GenBank/DDBJ databases">
        <title>Proteomics and genomics reveal pathogen-plant mechanisms compatible with a hemibiotrophic lifestyle of Diplodia corticola.</title>
        <authorList>
            <person name="Fernandes I."/>
            <person name="De Jonge R."/>
            <person name="Van De Peer Y."/>
            <person name="Devreese B."/>
            <person name="Alves A."/>
            <person name="Esteves A.C."/>
        </authorList>
    </citation>
    <scope>NUCLEOTIDE SEQUENCE [LARGE SCALE GENOMIC DNA]</scope>
    <source>
        <strain evidence="2 3">CBS 112549</strain>
    </source>
</reference>
<dbReference type="EMBL" id="MNUE01000042">
    <property type="protein sequence ID" value="OJD32003.1"/>
    <property type="molecule type" value="Genomic_DNA"/>
</dbReference>
<protein>
    <recommendedName>
        <fullName evidence="1">Glycosyl transferase CAP10 domain-containing protein</fullName>
    </recommendedName>
</protein>
<dbReference type="PANTHER" id="PTHR12203">
    <property type="entry name" value="KDEL LYS-ASP-GLU-LEU CONTAINING - RELATED"/>
    <property type="match status" value="1"/>
</dbReference>
<dbReference type="PANTHER" id="PTHR12203:SF107">
    <property type="entry name" value="GLYCOSYL TRANSFERASE CAP10 DOMAIN-CONTAINING PROTEIN"/>
    <property type="match status" value="1"/>
</dbReference>
<dbReference type="RefSeq" id="XP_020128263.1">
    <property type="nucleotide sequence ID" value="XM_020275896.1"/>
</dbReference>
<dbReference type="Pfam" id="PF05686">
    <property type="entry name" value="Glyco_transf_90"/>
    <property type="match status" value="1"/>
</dbReference>
<feature type="domain" description="Glycosyl transferase CAP10" evidence="1">
    <location>
        <begin position="172"/>
        <end position="406"/>
    </location>
</feature>